<organism evidence="2 3">
    <name type="scientific">Alosa alosa</name>
    <name type="common">allis shad</name>
    <dbReference type="NCBI Taxonomy" id="278164"/>
    <lineage>
        <taxon>Eukaryota</taxon>
        <taxon>Metazoa</taxon>
        <taxon>Chordata</taxon>
        <taxon>Craniata</taxon>
        <taxon>Vertebrata</taxon>
        <taxon>Euteleostomi</taxon>
        <taxon>Actinopterygii</taxon>
        <taxon>Neopterygii</taxon>
        <taxon>Teleostei</taxon>
        <taxon>Clupei</taxon>
        <taxon>Clupeiformes</taxon>
        <taxon>Clupeoidei</taxon>
        <taxon>Clupeidae</taxon>
        <taxon>Alosa</taxon>
    </lineage>
</organism>
<keyword evidence="3" id="KW-1185">Reference proteome</keyword>
<reference evidence="2" key="1">
    <citation type="submission" date="2020-10" db="EMBL/GenBank/DDBJ databases">
        <title>Chromosome-scale genome assembly of the Allis shad, Alosa alosa.</title>
        <authorList>
            <person name="Margot Z."/>
            <person name="Christophe K."/>
            <person name="Cabau C."/>
            <person name="Louis A."/>
            <person name="Berthelot C."/>
            <person name="Parey E."/>
            <person name="Roest Crollius H."/>
            <person name="Montfort J."/>
            <person name="Robinson-Rechavi M."/>
            <person name="Bucao C."/>
            <person name="Bouchez O."/>
            <person name="Gislard M."/>
            <person name="Lluch J."/>
            <person name="Milhes M."/>
            <person name="Lampietro C."/>
            <person name="Lopez Roques C."/>
            <person name="Donnadieu C."/>
            <person name="Braasch I."/>
            <person name="Desvignes T."/>
            <person name="Postlethwait J."/>
            <person name="Bobe J."/>
            <person name="Guiguen Y."/>
        </authorList>
    </citation>
    <scope>NUCLEOTIDE SEQUENCE</scope>
    <source>
        <strain evidence="2">M-15738</strain>
        <tissue evidence="2">Blood</tissue>
    </source>
</reference>
<dbReference type="EMBL" id="JADWDJ010000003">
    <property type="protein sequence ID" value="KAG5282833.1"/>
    <property type="molecule type" value="Genomic_DNA"/>
</dbReference>
<protein>
    <submittedName>
        <fullName evidence="2">Uncharacterized protein</fullName>
    </submittedName>
</protein>
<name>A0AAV6H663_9TELE</name>
<dbReference type="AlphaFoldDB" id="A0AAV6H663"/>
<dbReference type="Proteomes" id="UP000823561">
    <property type="component" value="Chromosome 3"/>
</dbReference>
<comment type="caution">
    <text evidence="2">The sequence shown here is derived from an EMBL/GenBank/DDBJ whole genome shotgun (WGS) entry which is preliminary data.</text>
</comment>
<feature type="transmembrane region" description="Helical" evidence="1">
    <location>
        <begin position="133"/>
        <end position="155"/>
    </location>
</feature>
<evidence type="ECO:0000313" key="3">
    <source>
        <dbReference type="Proteomes" id="UP000823561"/>
    </source>
</evidence>
<sequence length="172" mass="19152">METKSKHPTPLPRIWGPCCERCAGLAHADDVTDGDRVQLTYRGRSFSVMLVCVRVSLLDHGSVRVATETTEDMRGIFKGMFVKELAPAKRQVESVCECVSVRVCVSVCVCVTEKILSGIDPGLCEYVFGTMEVILILVLMILILVLMIPILVLMIPIHRETMYNYVASVFDL</sequence>
<evidence type="ECO:0000256" key="1">
    <source>
        <dbReference type="SAM" id="Phobius"/>
    </source>
</evidence>
<evidence type="ECO:0000313" key="2">
    <source>
        <dbReference type="EMBL" id="KAG5282833.1"/>
    </source>
</evidence>
<gene>
    <name evidence="2" type="ORF">AALO_G00035160</name>
</gene>
<keyword evidence="1" id="KW-1133">Transmembrane helix</keyword>
<keyword evidence="1" id="KW-0812">Transmembrane</keyword>
<proteinExistence type="predicted"/>
<keyword evidence="1" id="KW-0472">Membrane</keyword>
<accession>A0AAV6H663</accession>